<evidence type="ECO:0000259" key="1">
    <source>
        <dbReference type="PROSITE" id="PS50003"/>
    </source>
</evidence>
<dbReference type="PANTHER" id="PTHR14336">
    <property type="entry name" value="TANDEM PH DOMAIN CONTAINING PROTEIN"/>
    <property type="match status" value="1"/>
</dbReference>
<name>A0A7I8VUC1_9ANNE</name>
<dbReference type="SUPFAM" id="SSF50729">
    <property type="entry name" value="PH domain-like"/>
    <property type="match status" value="1"/>
</dbReference>
<dbReference type="OrthoDB" id="2157866at2759"/>
<sequence>MSAGNDYKKDKLQISENEQNIKQNDLPKGWIIKRCKRRNKWKKAYFAFSQDELIYGQSEEALVKNVPLKNAQIKECTKDDKENVLSIETNSRTFYLSFDSEEIRDEWLQALFTIKVIACKRLDNSQACIIQ</sequence>
<dbReference type="InterPro" id="IPR051707">
    <property type="entry name" value="PI-Interact_SigTrans_Reg"/>
</dbReference>
<dbReference type="EMBL" id="CAJFCJ010000011">
    <property type="protein sequence ID" value="CAD5119902.1"/>
    <property type="molecule type" value="Genomic_DNA"/>
</dbReference>
<dbReference type="AlphaFoldDB" id="A0A7I8VUC1"/>
<dbReference type="Pfam" id="PF00169">
    <property type="entry name" value="PH"/>
    <property type="match status" value="1"/>
</dbReference>
<dbReference type="Proteomes" id="UP000549394">
    <property type="component" value="Unassembled WGS sequence"/>
</dbReference>
<organism evidence="2 3">
    <name type="scientific">Dimorphilus gyrociliatus</name>
    <dbReference type="NCBI Taxonomy" id="2664684"/>
    <lineage>
        <taxon>Eukaryota</taxon>
        <taxon>Metazoa</taxon>
        <taxon>Spiralia</taxon>
        <taxon>Lophotrochozoa</taxon>
        <taxon>Annelida</taxon>
        <taxon>Polychaeta</taxon>
        <taxon>Polychaeta incertae sedis</taxon>
        <taxon>Dinophilidae</taxon>
        <taxon>Dimorphilus</taxon>
    </lineage>
</organism>
<dbReference type="InterPro" id="IPR011993">
    <property type="entry name" value="PH-like_dom_sf"/>
</dbReference>
<evidence type="ECO:0000313" key="3">
    <source>
        <dbReference type="Proteomes" id="UP000549394"/>
    </source>
</evidence>
<proteinExistence type="predicted"/>
<gene>
    <name evidence="2" type="ORF">DGYR_LOCUS8079</name>
</gene>
<dbReference type="InterPro" id="IPR001849">
    <property type="entry name" value="PH_domain"/>
</dbReference>
<comment type="caution">
    <text evidence="2">The sequence shown here is derived from an EMBL/GenBank/DDBJ whole genome shotgun (WGS) entry which is preliminary data.</text>
</comment>
<reference evidence="2 3" key="1">
    <citation type="submission" date="2020-08" db="EMBL/GenBank/DDBJ databases">
        <authorList>
            <person name="Hejnol A."/>
        </authorList>
    </citation>
    <scope>NUCLEOTIDE SEQUENCE [LARGE SCALE GENOMIC DNA]</scope>
</reference>
<protein>
    <submittedName>
        <fullName evidence="2">DgyrCDS8483</fullName>
    </submittedName>
</protein>
<dbReference type="Gene3D" id="2.30.29.30">
    <property type="entry name" value="Pleckstrin-homology domain (PH domain)/Phosphotyrosine-binding domain (PTB)"/>
    <property type="match status" value="1"/>
</dbReference>
<feature type="domain" description="PH" evidence="1">
    <location>
        <begin position="24"/>
        <end position="116"/>
    </location>
</feature>
<dbReference type="PROSITE" id="PS50003">
    <property type="entry name" value="PH_DOMAIN"/>
    <property type="match status" value="1"/>
</dbReference>
<keyword evidence="3" id="KW-1185">Reference proteome</keyword>
<evidence type="ECO:0000313" key="2">
    <source>
        <dbReference type="EMBL" id="CAD5119902.1"/>
    </source>
</evidence>
<dbReference type="PANTHER" id="PTHR14336:SF8">
    <property type="entry name" value="PROTEIN OPY1"/>
    <property type="match status" value="1"/>
</dbReference>
<dbReference type="SMART" id="SM00233">
    <property type="entry name" value="PH"/>
    <property type="match status" value="1"/>
</dbReference>
<accession>A0A7I8VUC1</accession>